<dbReference type="PANTHER" id="PTHR21152">
    <property type="entry name" value="AMINOTRANSFERASE CLASS V"/>
    <property type="match status" value="1"/>
</dbReference>
<feature type="modified residue" description="N6-(pyridoxal phosphate)lysine" evidence="5">
    <location>
        <position position="206"/>
    </location>
</feature>
<keyword evidence="8" id="KW-1185">Reference proteome</keyword>
<dbReference type="InterPro" id="IPR000192">
    <property type="entry name" value="Aminotrans_V_dom"/>
</dbReference>
<dbReference type="RefSeq" id="WP_062803405.1">
    <property type="nucleotide sequence ID" value="NZ_CP014845.1"/>
</dbReference>
<evidence type="ECO:0000256" key="5">
    <source>
        <dbReference type="PIRSR" id="PIRSR000524-50"/>
    </source>
</evidence>
<comment type="similarity">
    <text evidence="2">Belongs to the class-V pyridoxal-phosphate-dependent aminotransferase family.</text>
</comment>
<dbReference type="PANTHER" id="PTHR21152:SF40">
    <property type="entry name" value="ALANINE--GLYOXYLATE AMINOTRANSFERASE"/>
    <property type="match status" value="1"/>
</dbReference>
<dbReference type="OrthoDB" id="9766472at2"/>
<dbReference type="InterPro" id="IPR015421">
    <property type="entry name" value="PyrdxlP-dep_Trfase_major"/>
</dbReference>
<dbReference type="InterPro" id="IPR015422">
    <property type="entry name" value="PyrdxlP-dep_Trfase_small"/>
</dbReference>
<evidence type="ECO:0000256" key="1">
    <source>
        <dbReference type="ARBA" id="ARBA00001933"/>
    </source>
</evidence>
<dbReference type="Gene3D" id="3.90.1150.10">
    <property type="entry name" value="Aspartate Aminotransferase, domain 1"/>
    <property type="match status" value="1"/>
</dbReference>
<dbReference type="AlphaFoldDB" id="A0A142JU47"/>
<evidence type="ECO:0000256" key="4">
    <source>
        <dbReference type="PIRSR" id="PIRSR000524-1"/>
    </source>
</evidence>
<gene>
    <name evidence="7" type="ORF">A2G96_27940</name>
</gene>
<reference evidence="7 8" key="1">
    <citation type="submission" date="2016-03" db="EMBL/GenBank/DDBJ databases">
        <title>Complete genome sequence of a novel chlorpyrifos degrading bacterium, Cupriavidus nantongensis sp. X1.</title>
        <authorList>
            <person name="Fang L."/>
        </authorList>
    </citation>
    <scope>NUCLEOTIDE SEQUENCE [LARGE SCALE GENOMIC DNA]</scope>
    <source>
        <strain evidence="7 8">X1</strain>
    </source>
</reference>
<dbReference type="GO" id="GO:0004760">
    <property type="term" value="F:L-serine-pyruvate transaminase activity"/>
    <property type="evidence" value="ECO:0007669"/>
    <property type="project" value="TreeGrafter"/>
</dbReference>
<evidence type="ECO:0000259" key="6">
    <source>
        <dbReference type="Pfam" id="PF00266"/>
    </source>
</evidence>
<accession>A0A142JU47</accession>
<dbReference type="GO" id="GO:0008453">
    <property type="term" value="F:alanine-glyoxylate transaminase activity"/>
    <property type="evidence" value="ECO:0007669"/>
    <property type="project" value="TreeGrafter"/>
</dbReference>
<name>A0A142JU47_9BURK</name>
<dbReference type="FunFam" id="3.90.1150.10:FF:000031">
    <property type="entry name" value="Serine--glyoxylate aminotransferase"/>
    <property type="match status" value="1"/>
</dbReference>
<evidence type="ECO:0000313" key="7">
    <source>
        <dbReference type="EMBL" id="AMR81609.1"/>
    </source>
</evidence>
<dbReference type="Gene3D" id="3.40.640.10">
    <property type="entry name" value="Type I PLP-dependent aspartate aminotransferase-like (Major domain)"/>
    <property type="match status" value="1"/>
</dbReference>
<organism evidence="7 8">
    <name type="scientific">Cupriavidus nantongensis</name>
    <dbReference type="NCBI Taxonomy" id="1796606"/>
    <lineage>
        <taxon>Bacteria</taxon>
        <taxon>Pseudomonadati</taxon>
        <taxon>Pseudomonadota</taxon>
        <taxon>Betaproteobacteria</taxon>
        <taxon>Burkholderiales</taxon>
        <taxon>Burkholderiaceae</taxon>
        <taxon>Cupriavidus</taxon>
    </lineage>
</organism>
<keyword evidence="7" id="KW-0808">Transferase</keyword>
<dbReference type="Pfam" id="PF00266">
    <property type="entry name" value="Aminotran_5"/>
    <property type="match status" value="1"/>
</dbReference>
<dbReference type="SUPFAM" id="SSF53383">
    <property type="entry name" value="PLP-dependent transferases"/>
    <property type="match status" value="1"/>
</dbReference>
<proteinExistence type="inferred from homology"/>
<comment type="cofactor">
    <cofactor evidence="1 5">
        <name>pyridoxal 5'-phosphate</name>
        <dbReference type="ChEBI" id="CHEBI:597326"/>
    </cofactor>
</comment>
<dbReference type="InterPro" id="IPR024169">
    <property type="entry name" value="SP_NH2Trfase/AEP_transaminase"/>
</dbReference>
<dbReference type="InterPro" id="IPR015424">
    <property type="entry name" value="PyrdxlP-dep_Trfase"/>
</dbReference>
<feature type="domain" description="Aminotransferase class V" evidence="6">
    <location>
        <begin position="36"/>
        <end position="297"/>
    </location>
</feature>
<dbReference type="EMBL" id="CP014845">
    <property type="protein sequence ID" value="AMR81609.1"/>
    <property type="molecule type" value="Genomic_DNA"/>
</dbReference>
<keyword evidence="7" id="KW-0032">Aminotransferase</keyword>
<protein>
    <submittedName>
        <fullName evidence="7">Serine--glyoxylate aminotransferase</fullName>
    </submittedName>
</protein>
<dbReference type="PIRSF" id="PIRSF000524">
    <property type="entry name" value="SPT"/>
    <property type="match status" value="1"/>
</dbReference>
<dbReference type="Proteomes" id="UP000075238">
    <property type="component" value="Chromosome 2"/>
</dbReference>
<evidence type="ECO:0000256" key="3">
    <source>
        <dbReference type="ARBA" id="ARBA00022898"/>
    </source>
</evidence>
<dbReference type="FunFam" id="3.40.640.10:FF:000054">
    <property type="entry name" value="Serine--glyoxylate aminotransferase"/>
    <property type="match status" value="1"/>
</dbReference>
<dbReference type="GO" id="GO:0019265">
    <property type="term" value="P:glycine biosynthetic process, by transamination of glyoxylate"/>
    <property type="evidence" value="ECO:0007669"/>
    <property type="project" value="TreeGrafter"/>
</dbReference>
<evidence type="ECO:0000313" key="8">
    <source>
        <dbReference type="Proteomes" id="UP000075238"/>
    </source>
</evidence>
<evidence type="ECO:0000256" key="2">
    <source>
        <dbReference type="ARBA" id="ARBA00009236"/>
    </source>
</evidence>
<keyword evidence="3 5" id="KW-0663">Pyridoxal phosphate</keyword>
<feature type="binding site" evidence="4">
    <location>
        <position position="351"/>
    </location>
    <ligand>
        <name>substrate</name>
    </ligand>
</feature>
<dbReference type="KEGG" id="cnan:A2G96_27940"/>
<dbReference type="STRING" id="1796606.A2G96_27940"/>
<sequence length="406" mass="43579">MVQLDFHPSGRHFLQIPGPSPVPDRILRAMSYPTIDHRGPEFGALGRKVLAGIKEIFKTRHPVIIYPASGTGAWEAALTNTLSPGDHVLMFETGHFATLWKKMAEALGLRPEFLGLPGIEGWRRGVQADMIEARLREDSGHTIRAVCVVHNETSTGVTSDIAAVRRAIDAAGHPALLLVDTISGLGSADYRHDEWGVDVTVSGSQKGLMLPPGISFNALSPKAIAASQHATLPRAFWGWAEIIESNKNGYWPYTPNTNLLYGLSEALDMILGEGLEQVFARHQRLAEATRQAVRAWGLQIQCADPAVYSPVLTGVMMPDGVDADAVRKLIYERFDMSLGQALGKMRGRMFRIGHLGDCNDLTLMATLAGCEMGLQLAGVPLAGSGVAAAMASLAAHAGKPVLKAAA</sequence>